<reference evidence="3 4" key="1">
    <citation type="submission" date="2015-03" db="EMBL/GenBank/DDBJ databases">
        <title>Genome sequencing of Methylobacterium aquaticum DSM16371 type strain.</title>
        <authorList>
            <person name="Chaudhry V."/>
            <person name="Patil P.B."/>
        </authorList>
    </citation>
    <scope>NUCLEOTIDE SEQUENCE [LARGE SCALE GENOMIC DNA]</scope>
    <source>
        <strain evidence="3 4">DSM 16371</strain>
    </source>
</reference>
<dbReference type="SUPFAM" id="SSF51294">
    <property type="entry name" value="Hedgehog/intein (Hint) domain"/>
    <property type="match status" value="1"/>
</dbReference>
<dbReference type="RefSeq" id="WP_048466805.1">
    <property type="nucleotide sequence ID" value="NZ_LABX01000237.1"/>
</dbReference>
<dbReference type="AlphaFoldDB" id="A0A0J6S0K2"/>
<dbReference type="PATRIC" id="fig|270351.6.peg.3478"/>
<evidence type="ECO:0000259" key="2">
    <source>
        <dbReference type="Pfam" id="PF13403"/>
    </source>
</evidence>
<dbReference type="InterPro" id="IPR028992">
    <property type="entry name" value="Hedgehog/Intein_dom"/>
</dbReference>
<protein>
    <recommendedName>
        <fullName evidence="2">Hedgehog/Intein (Hint) domain-containing protein</fullName>
    </recommendedName>
</protein>
<evidence type="ECO:0000256" key="1">
    <source>
        <dbReference type="SAM" id="MobiDB-lite"/>
    </source>
</evidence>
<dbReference type="Pfam" id="PF13403">
    <property type="entry name" value="Hint_2"/>
    <property type="match status" value="1"/>
</dbReference>
<feature type="compositionally biased region" description="Basic residues" evidence="1">
    <location>
        <begin position="53"/>
        <end position="62"/>
    </location>
</feature>
<evidence type="ECO:0000313" key="4">
    <source>
        <dbReference type="Proteomes" id="UP000035929"/>
    </source>
</evidence>
<dbReference type="EMBL" id="LABX01000237">
    <property type="protein sequence ID" value="KMO28680.1"/>
    <property type="molecule type" value="Genomic_DNA"/>
</dbReference>
<dbReference type="Proteomes" id="UP000035929">
    <property type="component" value="Unassembled WGS sequence"/>
</dbReference>
<feature type="domain" description="Hedgehog/Intein (Hint)" evidence="2">
    <location>
        <begin position="17"/>
        <end position="77"/>
    </location>
</feature>
<dbReference type="InterPro" id="IPR036844">
    <property type="entry name" value="Hint_dom_sf"/>
</dbReference>
<feature type="region of interest" description="Disordered" evidence="1">
    <location>
        <begin position="46"/>
        <end position="65"/>
    </location>
</feature>
<dbReference type="OrthoDB" id="6305173at2"/>
<proteinExistence type="predicted"/>
<gene>
    <name evidence="3" type="ORF">VP06_26590</name>
</gene>
<sequence>MVFQLDFTSNAARGPVTGTRLRTSRGEVAVAALRVGDRAVTASGDLRPVTGIGRRHAGRRAHPSSALSSMRVMAIAIMPRS</sequence>
<accession>A0A0J6S0K2</accession>
<evidence type="ECO:0000313" key="3">
    <source>
        <dbReference type="EMBL" id="KMO28680.1"/>
    </source>
</evidence>
<organism evidence="3 4">
    <name type="scientific">Methylobacterium aquaticum</name>
    <dbReference type="NCBI Taxonomy" id="270351"/>
    <lineage>
        <taxon>Bacteria</taxon>
        <taxon>Pseudomonadati</taxon>
        <taxon>Pseudomonadota</taxon>
        <taxon>Alphaproteobacteria</taxon>
        <taxon>Hyphomicrobiales</taxon>
        <taxon>Methylobacteriaceae</taxon>
        <taxon>Methylobacterium</taxon>
    </lineage>
</organism>
<name>A0A0J6S0K2_9HYPH</name>
<comment type="caution">
    <text evidence="3">The sequence shown here is derived from an EMBL/GenBank/DDBJ whole genome shotgun (WGS) entry which is preliminary data.</text>
</comment>